<accession>A0A1Y4T5N0</accession>
<dbReference type="Gene3D" id="3.40.50.1000">
    <property type="entry name" value="HAD superfamily/HAD-like"/>
    <property type="match status" value="1"/>
</dbReference>
<dbReference type="AlphaFoldDB" id="A0A1Y4T5N0"/>
<gene>
    <name evidence="1" type="ORF">B5E75_01690</name>
</gene>
<dbReference type="PANTHER" id="PTHR10000:SF8">
    <property type="entry name" value="HAD SUPERFAMILY HYDROLASE-LIKE, TYPE 3"/>
    <property type="match status" value="1"/>
</dbReference>
<dbReference type="RefSeq" id="WP_087357071.1">
    <property type="nucleotide sequence ID" value="NZ_NFLJ01000003.1"/>
</dbReference>
<keyword evidence="1" id="KW-0378">Hydrolase</keyword>
<dbReference type="SUPFAM" id="SSF56784">
    <property type="entry name" value="HAD-like"/>
    <property type="match status" value="1"/>
</dbReference>
<dbReference type="GO" id="GO:0016791">
    <property type="term" value="F:phosphatase activity"/>
    <property type="evidence" value="ECO:0007669"/>
    <property type="project" value="TreeGrafter"/>
</dbReference>
<dbReference type="InterPro" id="IPR006379">
    <property type="entry name" value="HAD-SF_hydro_IIB"/>
</dbReference>
<dbReference type="OrthoDB" id="306707at2"/>
<reference evidence="1 2" key="1">
    <citation type="journal article" date="2018" name="BMC Genomics">
        <title>Whole genome sequencing and function prediction of 133 gut anaerobes isolated from chicken caecum in pure cultures.</title>
        <authorList>
            <person name="Medvecky M."/>
            <person name="Cejkova D."/>
            <person name="Polansky O."/>
            <person name="Karasova D."/>
            <person name="Kubasova T."/>
            <person name="Cizek A."/>
            <person name="Rychlik I."/>
        </authorList>
    </citation>
    <scope>NUCLEOTIDE SEQUENCE [LARGE SCALE GENOMIC DNA]</scope>
    <source>
        <strain evidence="1 2">An13</strain>
    </source>
</reference>
<organism evidence="1 2">
    <name type="scientific">Massilimicrobiota timonensis</name>
    <dbReference type="NCBI Taxonomy" id="1776392"/>
    <lineage>
        <taxon>Bacteria</taxon>
        <taxon>Bacillati</taxon>
        <taxon>Bacillota</taxon>
        <taxon>Erysipelotrichia</taxon>
        <taxon>Erysipelotrichales</taxon>
        <taxon>Erysipelotrichaceae</taxon>
        <taxon>Massilimicrobiota</taxon>
    </lineage>
</organism>
<dbReference type="InterPro" id="IPR023214">
    <property type="entry name" value="HAD_sf"/>
</dbReference>
<dbReference type="NCBIfam" id="TIGR01484">
    <property type="entry name" value="HAD-SF-IIB"/>
    <property type="match status" value="1"/>
</dbReference>
<sequence length="254" mass="29176">MKNKVIVFDLDGTLLDSQNQIIGGDQTLKYLNLLQNMGCTLAICTGRLDHDILKIQQKYQLSIKHRISQNGAVVIKENYLCSELLNKSDAFKIYDQIKNYPVRIEINTVSNRYWTSERDPEFPKELYDSHMIKQDFEEIILCQPVVLFLIVGQTSILEDIAKTVNKQYKQTQAILTSATSLEILSCQASKGLALKNNFQNDYIYAIGDSPSDFAMIEYSDCFYNVGQFENPRQAIVKYSILEALIDIYEKERNI</sequence>
<name>A0A1Y4T5N0_9FIRM</name>
<dbReference type="PANTHER" id="PTHR10000">
    <property type="entry name" value="PHOSPHOSERINE PHOSPHATASE"/>
    <property type="match status" value="1"/>
</dbReference>
<dbReference type="Gene3D" id="3.30.1240.10">
    <property type="match status" value="1"/>
</dbReference>
<dbReference type="GO" id="GO:0005829">
    <property type="term" value="C:cytosol"/>
    <property type="evidence" value="ECO:0007669"/>
    <property type="project" value="TreeGrafter"/>
</dbReference>
<keyword evidence="2" id="KW-1185">Reference proteome</keyword>
<comment type="caution">
    <text evidence="1">The sequence shown here is derived from an EMBL/GenBank/DDBJ whole genome shotgun (WGS) entry which is preliminary data.</text>
</comment>
<dbReference type="Proteomes" id="UP000195305">
    <property type="component" value="Unassembled WGS sequence"/>
</dbReference>
<evidence type="ECO:0000313" key="1">
    <source>
        <dbReference type="EMBL" id="OUQ36263.1"/>
    </source>
</evidence>
<dbReference type="GO" id="GO:0000287">
    <property type="term" value="F:magnesium ion binding"/>
    <property type="evidence" value="ECO:0007669"/>
    <property type="project" value="TreeGrafter"/>
</dbReference>
<evidence type="ECO:0000313" key="2">
    <source>
        <dbReference type="Proteomes" id="UP000195305"/>
    </source>
</evidence>
<protein>
    <submittedName>
        <fullName evidence="1">Hydrolase</fullName>
    </submittedName>
</protein>
<dbReference type="Pfam" id="PF08282">
    <property type="entry name" value="Hydrolase_3"/>
    <property type="match status" value="1"/>
</dbReference>
<proteinExistence type="predicted"/>
<dbReference type="EMBL" id="NFLJ01000003">
    <property type="protein sequence ID" value="OUQ36263.1"/>
    <property type="molecule type" value="Genomic_DNA"/>
</dbReference>
<dbReference type="InterPro" id="IPR036412">
    <property type="entry name" value="HAD-like_sf"/>
</dbReference>